<dbReference type="Proteomes" id="UP000036987">
    <property type="component" value="Unassembled WGS sequence"/>
</dbReference>
<dbReference type="FunFam" id="1.25.40.10:FF:000090">
    <property type="entry name" value="Pentatricopeptide repeat-containing protein, chloroplastic"/>
    <property type="match status" value="1"/>
</dbReference>
<evidence type="ECO:0000256" key="1">
    <source>
        <dbReference type="ARBA" id="ARBA00022737"/>
    </source>
</evidence>
<dbReference type="InterPro" id="IPR046848">
    <property type="entry name" value="E_motif"/>
</dbReference>
<dbReference type="PROSITE" id="PS51375">
    <property type="entry name" value="PPR"/>
    <property type="match status" value="5"/>
</dbReference>
<dbReference type="AlphaFoldDB" id="A0A0K9NKT4"/>
<evidence type="ECO:0000313" key="3">
    <source>
        <dbReference type="EMBL" id="KMZ57381.1"/>
    </source>
</evidence>
<keyword evidence="1" id="KW-0677">Repeat</keyword>
<dbReference type="OrthoDB" id="185373at2759"/>
<proteinExistence type="predicted"/>
<evidence type="ECO:0000313" key="4">
    <source>
        <dbReference type="Proteomes" id="UP000036987"/>
    </source>
</evidence>
<dbReference type="GO" id="GO:0003723">
    <property type="term" value="F:RNA binding"/>
    <property type="evidence" value="ECO:0007669"/>
    <property type="project" value="InterPro"/>
</dbReference>
<feature type="repeat" description="PPR" evidence="2">
    <location>
        <begin position="293"/>
        <end position="327"/>
    </location>
</feature>
<dbReference type="Pfam" id="PF13041">
    <property type="entry name" value="PPR_2"/>
    <property type="match status" value="1"/>
</dbReference>
<dbReference type="GO" id="GO:0009451">
    <property type="term" value="P:RNA modification"/>
    <property type="evidence" value="ECO:0007669"/>
    <property type="project" value="InterPro"/>
</dbReference>
<feature type="repeat" description="PPR" evidence="2">
    <location>
        <begin position="161"/>
        <end position="191"/>
    </location>
</feature>
<sequence>MPLNCTPFNPNFNPKSIAKRGPKPICLLSALEKHLENDELQQAVTLLPILARGGIRPSLHTYATLLHRCIRFKSITLARDVHLYLKITGFKKLIPSHTLLSNHVIGYLFETQQHNEARKLFDKMSARNVFSYNAMISGYAKMGMPLKAKTVFYKMGVGMRDVVSWNTVIIALARGGMWRDSVEFYVKMRKEFWGYNGYTFSGVLFACVRLGQLRLVEQFHGQTLVLGFTTNIVITSSLLDAYAKCQSIDVANGLFNELPNRDIQAWMTLVSGYIKGGDLVMAFKVFNNMPSKNLVSWSAMISGCVHCGRLVEALEMFRRMIGEGVQPDQFVISSGLCACASVASIKHGKQIHAYLIRRHFQPNVVVLSALIDMYSKCGDLEISRRIFNGMPYYKRDTVLWNTMISAYGRNGRGLVAVELFKEMIRTGTVPNSNTFVSILTACSHSGLVAEGVHIFNSMSEDHCIIPNEEHQACFVDLLGRAGLLNEAKDWILKFPSRSNVLVWKALLGACRIHGNVEIGKEAAERLMELEPLLSASYVQLSNMYNDAGKWESAEKVRHLMNNRNVRKEQGVSSFGINNAIHSFETPDHPHKR</sequence>
<dbReference type="PANTHER" id="PTHR47926">
    <property type="entry name" value="PENTATRICOPEPTIDE REPEAT-CONTAINING PROTEIN"/>
    <property type="match status" value="1"/>
</dbReference>
<feature type="repeat" description="PPR" evidence="2">
    <location>
        <begin position="396"/>
        <end position="430"/>
    </location>
</feature>
<dbReference type="Pfam" id="PF20431">
    <property type="entry name" value="E_motif"/>
    <property type="match status" value="1"/>
</dbReference>
<organism evidence="3 4">
    <name type="scientific">Zostera marina</name>
    <name type="common">Eelgrass</name>
    <dbReference type="NCBI Taxonomy" id="29655"/>
    <lineage>
        <taxon>Eukaryota</taxon>
        <taxon>Viridiplantae</taxon>
        <taxon>Streptophyta</taxon>
        <taxon>Embryophyta</taxon>
        <taxon>Tracheophyta</taxon>
        <taxon>Spermatophyta</taxon>
        <taxon>Magnoliopsida</taxon>
        <taxon>Liliopsida</taxon>
        <taxon>Zosteraceae</taxon>
        <taxon>Zostera</taxon>
    </lineage>
</organism>
<dbReference type="NCBIfam" id="TIGR00756">
    <property type="entry name" value="PPR"/>
    <property type="match status" value="5"/>
</dbReference>
<dbReference type="EMBL" id="LFYR01002072">
    <property type="protein sequence ID" value="KMZ57381.1"/>
    <property type="molecule type" value="Genomic_DNA"/>
</dbReference>
<dbReference type="OMA" id="AISWVEI"/>
<dbReference type="Pfam" id="PF01535">
    <property type="entry name" value="PPR"/>
    <property type="match status" value="6"/>
</dbReference>
<protein>
    <submittedName>
        <fullName evidence="3">Pentatricopeptide repeat-containing protein</fullName>
    </submittedName>
</protein>
<feature type="repeat" description="PPR" evidence="2">
    <location>
        <begin position="128"/>
        <end position="158"/>
    </location>
</feature>
<name>A0A0K9NKT4_ZOSMR</name>
<dbReference type="InterPro" id="IPR002885">
    <property type="entry name" value="PPR_rpt"/>
</dbReference>
<dbReference type="InterPro" id="IPR046960">
    <property type="entry name" value="PPR_At4g14850-like_plant"/>
</dbReference>
<feature type="repeat" description="PPR" evidence="2">
    <location>
        <begin position="262"/>
        <end position="292"/>
    </location>
</feature>
<dbReference type="InterPro" id="IPR011990">
    <property type="entry name" value="TPR-like_helical_dom_sf"/>
</dbReference>
<accession>A0A0K9NKT4</accession>
<evidence type="ECO:0000256" key="2">
    <source>
        <dbReference type="PROSITE-ProRule" id="PRU00708"/>
    </source>
</evidence>
<dbReference type="PANTHER" id="PTHR47926:SF465">
    <property type="entry name" value="PENTATRICOPEPTIDE REPEAT (PPR-LIKE) SUPERFAMILY PROTEIN"/>
    <property type="match status" value="1"/>
</dbReference>
<comment type="caution">
    <text evidence="3">The sequence shown here is derived from an EMBL/GenBank/DDBJ whole genome shotgun (WGS) entry which is preliminary data.</text>
</comment>
<reference evidence="4" key="1">
    <citation type="journal article" date="2016" name="Nature">
        <title>The genome of the seagrass Zostera marina reveals angiosperm adaptation to the sea.</title>
        <authorList>
            <person name="Olsen J.L."/>
            <person name="Rouze P."/>
            <person name="Verhelst B."/>
            <person name="Lin Y.-C."/>
            <person name="Bayer T."/>
            <person name="Collen J."/>
            <person name="Dattolo E."/>
            <person name="De Paoli E."/>
            <person name="Dittami S."/>
            <person name="Maumus F."/>
            <person name="Michel G."/>
            <person name="Kersting A."/>
            <person name="Lauritano C."/>
            <person name="Lohaus R."/>
            <person name="Toepel M."/>
            <person name="Tonon T."/>
            <person name="Vanneste K."/>
            <person name="Amirebrahimi M."/>
            <person name="Brakel J."/>
            <person name="Bostroem C."/>
            <person name="Chovatia M."/>
            <person name="Grimwood J."/>
            <person name="Jenkins J.W."/>
            <person name="Jueterbock A."/>
            <person name="Mraz A."/>
            <person name="Stam W.T."/>
            <person name="Tice H."/>
            <person name="Bornberg-Bauer E."/>
            <person name="Green P.J."/>
            <person name="Pearson G.A."/>
            <person name="Procaccini G."/>
            <person name="Duarte C.M."/>
            <person name="Schmutz J."/>
            <person name="Reusch T.B.H."/>
            <person name="Van de Peer Y."/>
        </authorList>
    </citation>
    <scope>NUCLEOTIDE SEQUENCE [LARGE SCALE GENOMIC DNA]</scope>
    <source>
        <strain evidence="4">cv. Finnish</strain>
    </source>
</reference>
<dbReference type="Gene3D" id="1.25.40.10">
    <property type="entry name" value="Tetratricopeptide repeat domain"/>
    <property type="match status" value="3"/>
</dbReference>
<keyword evidence="4" id="KW-1185">Reference proteome</keyword>
<gene>
    <name evidence="3" type="ORF">ZOSMA_86G00160</name>
</gene>